<feature type="domain" description="PAS" evidence="11">
    <location>
        <begin position="37"/>
        <end position="100"/>
    </location>
</feature>
<evidence type="ECO:0000256" key="4">
    <source>
        <dbReference type="ARBA" id="ARBA00022679"/>
    </source>
</evidence>
<dbReference type="Gene3D" id="1.20.5.1930">
    <property type="match status" value="1"/>
</dbReference>
<evidence type="ECO:0000259" key="10">
    <source>
        <dbReference type="PROSITE" id="PS50109"/>
    </source>
</evidence>
<feature type="coiled-coil region" evidence="9">
    <location>
        <begin position="151"/>
        <end position="178"/>
    </location>
</feature>
<dbReference type="EMBL" id="JACHXK010000006">
    <property type="protein sequence ID" value="MBB3110974.1"/>
    <property type="molecule type" value="Genomic_DNA"/>
</dbReference>
<evidence type="ECO:0000313" key="14">
    <source>
        <dbReference type="Proteomes" id="UP000570361"/>
    </source>
</evidence>
<dbReference type="InterPro" id="IPR005467">
    <property type="entry name" value="His_kinase_dom"/>
</dbReference>
<dbReference type="InterPro" id="IPR000700">
    <property type="entry name" value="PAS-assoc_C"/>
</dbReference>
<dbReference type="GO" id="GO:0016020">
    <property type="term" value="C:membrane"/>
    <property type="evidence" value="ECO:0007669"/>
    <property type="project" value="InterPro"/>
</dbReference>
<dbReference type="PROSITE" id="PS50112">
    <property type="entry name" value="PAS"/>
    <property type="match status" value="1"/>
</dbReference>
<evidence type="ECO:0000256" key="3">
    <source>
        <dbReference type="ARBA" id="ARBA00022553"/>
    </source>
</evidence>
<keyword evidence="4" id="KW-0808">Transferase</keyword>
<keyword evidence="5" id="KW-0547">Nucleotide-binding</keyword>
<evidence type="ECO:0000256" key="9">
    <source>
        <dbReference type="SAM" id="Coils"/>
    </source>
</evidence>
<accession>A0A7W5AY93</accession>
<organism evidence="13 14">
    <name type="scientific">Paenibacillus phyllosphaerae</name>
    <dbReference type="NCBI Taxonomy" id="274593"/>
    <lineage>
        <taxon>Bacteria</taxon>
        <taxon>Bacillati</taxon>
        <taxon>Bacillota</taxon>
        <taxon>Bacilli</taxon>
        <taxon>Bacillales</taxon>
        <taxon>Paenibacillaceae</taxon>
        <taxon>Paenibacillus</taxon>
    </lineage>
</organism>
<keyword evidence="7" id="KW-0067">ATP-binding</keyword>
<dbReference type="InterPro" id="IPR011712">
    <property type="entry name" value="Sig_transdc_His_kin_sub3_dim/P"/>
</dbReference>
<dbReference type="PANTHER" id="PTHR24421:SF10">
    <property type="entry name" value="NITRATE_NITRITE SENSOR PROTEIN NARQ"/>
    <property type="match status" value="1"/>
</dbReference>
<keyword evidence="3" id="KW-0597">Phosphoprotein</keyword>
<dbReference type="Pfam" id="PF07730">
    <property type="entry name" value="HisKA_3"/>
    <property type="match status" value="1"/>
</dbReference>
<dbReference type="SMART" id="SM00091">
    <property type="entry name" value="PAS"/>
    <property type="match status" value="1"/>
</dbReference>
<evidence type="ECO:0000256" key="7">
    <source>
        <dbReference type="ARBA" id="ARBA00022840"/>
    </source>
</evidence>
<comment type="catalytic activity">
    <reaction evidence="1">
        <text>ATP + protein L-histidine = ADP + protein N-phospho-L-histidine.</text>
        <dbReference type="EC" id="2.7.13.3"/>
    </reaction>
</comment>
<keyword evidence="6" id="KW-0418">Kinase</keyword>
<evidence type="ECO:0000256" key="5">
    <source>
        <dbReference type="ARBA" id="ARBA00022741"/>
    </source>
</evidence>
<dbReference type="InterPro" id="IPR001610">
    <property type="entry name" value="PAC"/>
</dbReference>
<evidence type="ECO:0000256" key="1">
    <source>
        <dbReference type="ARBA" id="ARBA00000085"/>
    </source>
</evidence>
<dbReference type="NCBIfam" id="TIGR00229">
    <property type="entry name" value="sensory_box"/>
    <property type="match status" value="1"/>
</dbReference>
<keyword evidence="9" id="KW-0175">Coiled coil</keyword>
<dbReference type="EC" id="2.7.13.3" evidence="2"/>
<dbReference type="Pfam" id="PF13426">
    <property type="entry name" value="PAS_9"/>
    <property type="match status" value="1"/>
</dbReference>
<comment type="caution">
    <text evidence="13">The sequence shown here is derived from an EMBL/GenBank/DDBJ whole genome shotgun (WGS) entry which is preliminary data.</text>
</comment>
<dbReference type="Proteomes" id="UP000570361">
    <property type="component" value="Unassembled WGS sequence"/>
</dbReference>
<evidence type="ECO:0000256" key="8">
    <source>
        <dbReference type="ARBA" id="ARBA00023012"/>
    </source>
</evidence>
<feature type="domain" description="Histidine kinase" evidence="10">
    <location>
        <begin position="284"/>
        <end position="371"/>
    </location>
</feature>
<dbReference type="SUPFAM" id="SSF55785">
    <property type="entry name" value="PYP-like sensor domain (PAS domain)"/>
    <property type="match status" value="1"/>
</dbReference>
<dbReference type="PROSITE" id="PS50109">
    <property type="entry name" value="HIS_KIN"/>
    <property type="match status" value="1"/>
</dbReference>
<dbReference type="SMART" id="SM00387">
    <property type="entry name" value="HATPase_c"/>
    <property type="match status" value="1"/>
</dbReference>
<dbReference type="Gene3D" id="3.30.450.20">
    <property type="entry name" value="PAS domain"/>
    <property type="match status" value="1"/>
</dbReference>
<evidence type="ECO:0000256" key="2">
    <source>
        <dbReference type="ARBA" id="ARBA00012438"/>
    </source>
</evidence>
<feature type="domain" description="PAC" evidence="12">
    <location>
        <begin position="115"/>
        <end position="167"/>
    </location>
</feature>
<evidence type="ECO:0000256" key="6">
    <source>
        <dbReference type="ARBA" id="ARBA00022777"/>
    </source>
</evidence>
<dbReference type="SMART" id="SM00086">
    <property type="entry name" value="PAC"/>
    <property type="match status" value="1"/>
</dbReference>
<dbReference type="PROSITE" id="PS50113">
    <property type="entry name" value="PAC"/>
    <property type="match status" value="1"/>
</dbReference>
<dbReference type="InterPro" id="IPR050482">
    <property type="entry name" value="Sensor_HK_TwoCompSys"/>
</dbReference>
<evidence type="ECO:0000313" key="13">
    <source>
        <dbReference type="EMBL" id="MBB3110974.1"/>
    </source>
</evidence>
<evidence type="ECO:0000259" key="12">
    <source>
        <dbReference type="PROSITE" id="PS50113"/>
    </source>
</evidence>
<dbReference type="InterPro" id="IPR036890">
    <property type="entry name" value="HATPase_C_sf"/>
</dbReference>
<gene>
    <name evidence="13" type="ORF">FHS18_003042</name>
</gene>
<dbReference type="GO" id="GO:0005524">
    <property type="term" value="F:ATP binding"/>
    <property type="evidence" value="ECO:0007669"/>
    <property type="project" value="UniProtKB-KW"/>
</dbReference>
<dbReference type="RefSeq" id="WP_183600872.1">
    <property type="nucleotide sequence ID" value="NZ_JACHXK010000006.1"/>
</dbReference>
<evidence type="ECO:0000259" key="11">
    <source>
        <dbReference type="PROSITE" id="PS50112"/>
    </source>
</evidence>
<dbReference type="AlphaFoldDB" id="A0A7W5AY93"/>
<dbReference type="InterPro" id="IPR003594">
    <property type="entry name" value="HATPase_dom"/>
</dbReference>
<keyword evidence="14" id="KW-1185">Reference proteome</keyword>
<dbReference type="CDD" id="cd16917">
    <property type="entry name" value="HATPase_UhpB-NarQ-NarX-like"/>
    <property type="match status" value="1"/>
</dbReference>
<protein>
    <recommendedName>
        <fullName evidence="2">histidine kinase</fullName>
        <ecNumber evidence="2">2.7.13.3</ecNumber>
    </recommendedName>
</protein>
<dbReference type="CDD" id="cd00130">
    <property type="entry name" value="PAS"/>
    <property type="match status" value="1"/>
</dbReference>
<proteinExistence type="predicted"/>
<dbReference type="SUPFAM" id="SSF55874">
    <property type="entry name" value="ATPase domain of HSP90 chaperone/DNA topoisomerase II/histidine kinase"/>
    <property type="match status" value="1"/>
</dbReference>
<dbReference type="Gene3D" id="3.30.565.10">
    <property type="entry name" value="Histidine kinase-like ATPase, C-terminal domain"/>
    <property type="match status" value="1"/>
</dbReference>
<dbReference type="InterPro" id="IPR035965">
    <property type="entry name" value="PAS-like_dom_sf"/>
</dbReference>
<dbReference type="Pfam" id="PF02518">
    <property type="entry name" value="HATPase_c"/>
    <property type="match status" value="1"/>
</dbReference>
<dbReference type="GO" id="GO:0046983">
    <property type="term" value="F:protein dimerization activity"/>
    <property type="evidence" value="ECO:0007669"/>
    <property type="project" value="InterPro"/>
</dbReference>
<dbReference type="InterPro" id="IPR000014">
    <property type="entry name" value="PAS"/>
</dbReference>
<dbReference type="GO" id="GO:0000155">
    <property type="term" value="F:phosphorelay sensor kinase activity"/>
    <property type="evidence" value="ECO:0007669"/>
    <property type="project" value="InterPro"/>
</dbReference>
<keyword evidence="8" id="KW-0902">Two-component regulatory system</keyword>
<sequence length="374" mass="42038">MNNDSRYPERDVIAEHVDTLLSQLDAQLEEGGFRDDLRQSLKQLADVKLALDASSIVAVTDHRGKIQYVNDKFCQISKYARHELLGQDHRILNSGYHPQSFMHELWSTILAGKVWMGDIRNRAKDGTFYWVNTTIVPFVDEAGKPYQFLAIRNEVTRLKNVEEELKETLAKVMTVQEEERRKFSRELHDGIGQSLFSLLIGLDRVISAEATEKRDLSMIREQVAGIIEEVRGLAWELRPSVLDDLGIVPALRTYIENYVSHYGIKVAFDCRLRGRLGKDYETVIYRVVQEALTNIAKYADVDEVEVSVFEQGGEVTARIADRGRGFDTMAASTGVGQSSMAERARIAGGTLSVESSPGEGTVVTLWLPAAKPEM</sequence>
<name>A0A7W5AY93_9BACL</name>
<reference evidence="13 14" key="1">
    <citation type="submission" date="2020-08" db="EMBL/GenBank/DDBJ databases">
        <title>Genomic Encyclopedia of Type Strains, Phase III (KMG-III): the genomes of soil and plant-associated and newly described type strains.</title>
        <authorList>
            <person name="Whitman W."/>
        </authorList>
    </citation>
    <scope>NUCLEOTIDE SEQUENCE [LARGE SCALE GENOMIC DNA]</scope>
    <source>
        <strain evidence="13 14">CECT 5862</strain>
    </source>
</reference>
<dbReference type="PANTHER" id="PTHR24421">
    <property type="entry name" value="NITRATE/NITRITE SENSOR PROTEIN NARX-RELATED"/>
    <property type="match status" value="1"/>
</dbReference>